<keyword evidence="3" id="KW-1185">Reference proteome</keyword>
<proteinExistence type="predicted"/>
<organism evidence="2 3">
    <name type="scientific">Aspergillus bertholletiae</name>
    <dbReference type="NCBI Taxonomy" id="1226010"/>
    <lineage>
        <taxon>Eukaryota</taxon>
        <taxon>Fungi</taxon>
        <taxon>Dikarya</taxon>
        <taxon>Ascomycota</taxon>
        <taxon>Pezizomycotina</taxon>
        <taxon>Eurotiomycetes</taxon>
        <taxon>Eurotiomycetidae</taxon>
        <taxon>Eurotiales</taxon>
        <taxon>Aspergillaceae</taxon>
        <taxon>Aspergillus</taxon>
        <taxon>Aspergillus subgen. Circumdati</taxon>
    </lineage>
</organism>
<sequence>MIGTCNFTLCILTSVPSPHLLLLFNILHSPLLQYFPTQTAKKQHPTSEASPQHLPPTSDNRKSTLSLYQDHQPGRQASRPAPSLPLPTRQLSPPQRKPATAVPD</sequence>
<name>A0A5N7AU16_9EURO</name>
<protein>
    <submittedName>
        <fullName evidence="2">Uncharacterized protein</fullName>
    </submittedName>
</protein>
<gene>
    <name evidence="2" type="ORF">BDV26DRAFT_272294</name>
</gene>
<reference evidence="2 3" key="1">
    <citation type="submission" date="2019-04" db="EMBL/GenBank/DDBJ databases">
        <title>Friends and foes A comparative genomics studyof 23 Aspergillus species from section Flavi.</title>
        <authorList>
            <consortium name="DOE Joint Genome Institute"/>
            <person name="Kjaerbolling I."/>
            <person name="Vesth T."/>
            <person name="Frisvad J.C."/>
            <person name="Nybo J.L."/>
            <person name="Theobald S."/>
            <person name="Kildgaard S."/>
            <person name="Isbrandt T."/>
            <person name="Kuo A."/>
            <person name="Sato A."/>
            <person name="Lyhne E.K."/>
            <person name="Kogle M.E."/>
            <person name="Wiebenga A."/>
            <person name="Kun R.S."/>
            <person name="Lubbers R.J."/>
            <person name="Makela M.R."/>
            <person name="Barry K."/>
            <person name="Chovatia M."/>
            <person name="Clum A."/>
            <person name="Daum C."/>
            <person name="Haridas S."/>
            <person name="He G."/>
            <person name="LaButti K."/>
            <person name="Lipzen A."/>
            <person name="Mondo S."/>
            <person name="Riley R."/>
            <person name="Salamov A."/>
            <person name="Simmons B.A."/>
            <person name="Magnuson J.K."/>
            <person name="Henrissat B."/>
            <person name="Mortensen U.H."/>
            <person name="Larsen T.O."/>
            <person name="Devries R.P."/>
            <person name="Grigoriev I.V."/>
            <person name="Machida M."/>
            <person name="Baker S.E."/>
            <person name="Andersen M.R."/>
        </authorList>
    </citation>
    <scope>NUCLEOTIDE SEQUENCE [LARGE SCALE GENOMIC DNA]</scope>
    <source>
        <strain evidence="2 3">IBT 29228</strain>
    </source>
</reference>
<evidence type="ECO:0000313" key="3">
    <source>
        <dbReference type="Proteomes" id="UP000326198"/>
    </source>
</evidence>
<dbReference type="EMBL" id="ML736318">
    <property type="protein sequence ID" value="KAE8373357.1"/>
    <property type="molecule type" value="Genomic_DNA"/>
</dbReference>
<evidence type="ECO:0000256" key="1">
    <source>
        <dbReference type="SAM" id="MobiDB-lite"/>
    </source>
</evidence>
<dbReference type="Proteomes" id="UP000326198">
    <property type="component" value="Unassembled WGS sequence"/>
</dbReference>
<feature type="region of interest" description="Disordered" evidence="1">
    <location>
        <begin position="38"/>
        <end position="104"/>
    </location>
</feature>
<feature type="compositionally biased region" description="Polar residues" evidence="1">
    <location>
        <begin position="38"/>
        <end position="69"/>
    </location>
</feature>
<dbReference type="AlphaFoldDB" id="A0A5N7AU16"/>
<accession>A0A5N7AU16</accession>
<evidence type="ECO:0000313" key="2">
    <source>
        <dbReference type="EMBL" id="KAE8373357.1"/>
    </source>
</evidence>